<dbReference type="InterPro" id="IPR036278">
    <property type="entry name" value="Sialidase_sf"/>
</dbReference>
<dbReference type="Pfam" id="PF00805">
    <property type="entry name" value="Pentapeptide"/>
    <property type="match status" value="1"/>
</dbReference>
<dbReference type="CDD" id="cd15482">
    <property type="entry name" value="Sialidase_non-viral"/>
    <property type="match status" value="1"/>
</dbReference>
<accession>A0A6C0EZE1</accession>
<reference evidence="2" key="1">
    <citation type="journal article" date="2020" name="Nature">
        <title>Giant virus diversity and host interactions through global metagenomics.</title>
        <authorList>
            <person name="Schulz F."/>
            <person name="Roux S."/>
            <person name="Paez-Espino D."/>
            <person name="Jungbluth S."/>
            <person name="Walsh D.A."/>
            <person name="Denef V.J."/>
            <person name="McMahon K.D."/>
            <person name="Konstantinidis K.T."/>
            <person name="Eloe-Fadrosh E.A."/>
            <person name="Kyrpides N.C."/>
            <person name="Woyke T."/>
        </authorList>
    </citation>
    <scope>NUCLEOTIDE SEQUENCE</scope>
    <source>
        <strain evidence="2">GVMAG-M-3300009163-63</strain>
    </source>
</reference>
<dbReference type="Gene3D" id="2.160.20.80">
    <property type="entry name" value="E3 ubiquitin-protein ligase SopA"/>
    <property type="match status" value="1"/>
</dbReference>
<dbReference type="InterPro" id="IPR015943">
    <property type="entry name" value="WD40/YVTN_repeat-like_dom_sf"/>
</dbReference>
<proteinExistence type="predicted"/>
<dbReference type="InterPro" id="IPR001646">
    <property type="entry name" value="5peptide_repeat"/>
</dbReference>
<dbReference type="SUPFAM" id="SSF141571">
    <property type="entry name" value="Pentapeptide repeat-like"/>
    <property type="match status" value="1"/>
</dbReference>
<dbReference type="EMBL" id="MN739000">
    <property type="protein sequence ID" value="QHT34428.1"/>
    <property type="molecule type" value="Genomic_DNA"/>
</dbReference>
<dbReference type="InterPro" id="IPR008964">
    <property type="entry name" value="Invasin/intimin_cell_adhesion"/>
</dbReference>
<dbReference type="Gene3D" id="2.130.10.10">
    <property type="entry name" value="YVTN repeat-like/Quinoprotein amine dehydrogenase"/>
    <property type="match status" value="1"/>
</dbReference>
<dbReference type="SUPFAM" id="SSF50939">
    <property type="entry name" value="Sialidases"/>
    <property type="match status" value="1"/>
</dbReference>
<name>A0A6C0EZE1_9ZZZZ</name>
<sequence length="733" mass="74556">MLSKDGGSTWTSFDPDGSTKTGWTSSNVGMSADGRVQILCYNTAAYAGGLYFSIDYGNTWTNDVSINNNPRGVSVSRDGTYMLSGSNDLVIYNIFSDMSTIPASKKVATIVELTGQVTIVGAGLVTVSASQDLTTNYNASTPISAKFLVNKVTPTLSNVTVSKTYGDVAFQVAAPAGSSTSGGTMRYAFLSGDTTVASITDSGLITVNKVGAVVFSAKQDETSGYNAPTPVTVTLTVGKATPTITISNISKSTADSTFTFATSTASDGALTFSSNTIGVATINSSSGLVTIVGIVGTTTITVSQAASTNYNAPSNATATLTVTKGTPTLSAFSIAPKIFGISSFPVTAPASQNTVGAFHYTSNTPGVATITDSGTISIVGAGSTTITANQDATTNFNAPTAITAILTVSKATPTIVVSNITKSSIDPTFTFARSTASDGALAFSSSTPSVATVNSVSGVVTVVSAGTATITVSQAASTNYNAPTNATATLTVTAGTLTNAIIPSGADLSGKNLSGASLVGATLANVILSNSNLNGADFSGANVAGTDFTNASIVGATNLPDFSTKQKLELLYNANNAGANISQLQFSAPLSVSELNAALSVPIPELSSVNTEFLVAAPVYDVSNVKTVTIAPSSISTVNNTSFYIPLNKGETVKINGVSFTLNVSNQLLDNNGVVLKLIVVNGYPFKIYSGSIIAVNISSRMNNITFDVGGDIKLYDVIKSMIAAAITEHLAL</sequence>
<evidence type="ECO:0000313" key="2">
    <source>
        <dbReference type="EMBL" id="QHT34428.1"/>
    </source>
</evidence>
<dbReference type="Gene3D" id="2.60.40.1080">
    <property type="match status" value="3"/>
</dbReference>
<evidence type="ECO:0000256" key="1">
    <source>
        <dbReference type="SAM" id="MobiDB-lite"/>
    </source>
</evidence>
<dbReference type="AlphaFoldDB" id="A0A6C0EZE1"/>
<evidence type="ECO:0008006" key="3">
    <source>
        <dbReference type="Google" id="ProtNLM"/>
    </source>
</evidence>
<protein>
    <recommendedName>
        <fullName evidence="3">BIG2 domain-containing protein</fullName>
    </recommendedName>
</protein>
<feature type="region of interest" description="Disordered" evidence="1">
    <location>
        <begin position="1"/>
        <end position="20"/>
    </location>
</feature>
<dbReference type="SUPFAM" id="SSF49373">
    <property type="entry name" value="Invasin/intimin cell-adhesion fragments"/>
    <property type="match status" value="2"/>
</dbReference>
<organism evidence="2">
    <name type="scientific">viral metagenome</name>
    <dbReference type="NCBI Taxonomy" id="1070528"/>
    <lineage>
        <taxon>unclassified sequences</taxon>
        <taxon>metagenomes</taxon>
        <taxon>organismal metagenomes</taxon>
    </lineage>
</organism>